<evidence type="ECO:0000256" key="8">
    <source>
        <dbReference type="SAM" id="MobiDB-lite"/>
    </source>
</evidence>
<protein>
    <recommendedName>
        <fullName evidence="10">Cation efflux protein transmembrane domain-containing protein</fullName>
    </recommendedName>
</protein>
<dbReference type="GO" id="GO:0006882">
    <property type="term" value="P:intracellular zinc ion homeostasis"/>
    <property type="evidence" value="ECO:0007669"/>
    <property type="project" value="InterPro"/>
</dbReference>
<dbReference type="Proteomes" id="UP000245609">
    <property type="component" value="Unassembled WGS sequence"/>
</dbReference>
<feature type="domain" description="Cation efflux protein transmembrane" evidence="10">
    <location>
        <begin position="129"/>
        <end position="202"/>
    </location>
</feature>
<evidence type="ECO:0000313" key="11">
    <source>
        <dbReference type="EMBL" id="PVV00525.1"/>
    </source>
</evidence>
<dbReference type="GO" id="GO:0005794">
    <property type="term" value="C:Golgi apparatus"/>
    <property type="evidence" value="ECO:0007669"/>
    <property type="project" value="TreeGrafter"/>
</dbReference>
<dbReference type="GO" id="GO:0016020">
    <property type="term" value="C:membrane"/>
    <property type="evidence" value="ECO:0007669"/>
    <property type="project" value="UniProtKB-SubCell"/>
</dbReference>
<name>A0A2T9Z7K5_9FUNG</name>
<sequence length="269" mass="30269">MFVQLVYGYINNSLGLVSDAIHMFFDCIALAVGLISAALSKWPKNPLFPIGYSRINAISGFSNALHSDSAISIDHHSHGCGHDHNHDHNHDHSHEHNHSHENNHNHSHNHGHDHKHDHSHDHDHDHNHNNGHSHDHGHDHNMEGVFLHVLADTLGSVGVIVSTLLIEWFGWTGFDPLASMLIAVLIFASVIPLFKNSFNELMYKQNGGMIQRKLNIVHQNLKSKFANIDKSLGQINESLYTAVLKSLTNEFGNVKDLHLEIKYLPIEQI</sequence>
<evidence type="ECO:0000256" key="5">
    <source>
        <dbReference type="ARBA" id="ARBA00022989"/>
    </source>
</evidence>
<dbReference type="InterPro" id="IPR058533">
    <property type="entry name" value="Cation_efflux_TM"/>
</dbReference>
<dbReference type="AlphaFoldDB" id="A0A2T9Z7K5"/>
<feature type="transmembrane region" description="Helical" evidence="9">
    <location>
        <begin position="145"/>
        <end position="171"/>
    </location>
</feature>
<feature type="compositionally biased region" description="Basic and acidic residues" evidence="8">
    <location>
        <begin position="76"/>
        <end position="104"/>
    </location>
</feature>
<keyword evidence="7 9" id="KW-0472">Membrane</keyword>
<dbReference type="EMBL" id="MBFS01001920">
    <property type="protein sequence ID" value="PVV00525.1"/>
    <property type="molecule type" value="Genomic_DNA"/>
</dbReference>
<keyword evidence="6" id="KW-0406">Ion transport</keyword>
<evidence type="ECO:0000256" key="1">
    <source>
        <dbReference type="ARBA" id="ARBA00004141"/>
    </source>
</evidence>
<dbReference type="PANTHER" id="PTHR45755">
    <property type="match status" value="1"/>
</dbReference>
<comment type="similarity">
    <text evidence="2">Belongs to the cation diffusion facilitator (CDF) transporter (TC 2.A.4) family. SLC30A subfamily.</text>
</comment>
<dbReference type="GO" id="GO:0031410">
    <property type="term" value="C:cytoplasmic vesicle"/>
    <property type="evidence" value="ECO:0007669"/>
    <property type="project" value="TreeGrafter"/>
</dbReference>
<evidence type="ECO:0000256" key="6">
    <source>
        <dbReference type="ARBA" id="ARBA00023065"/>
    </source>
</evidence>
<keyword evidence="3" id="KW-0813">Transport</keyword>
<dbReference type="SUPFAM" id="SSF161111">
    <property type="entry name" value="Cation efflux protein transmembrane domain-like"/>
    <property type="match status" value="2"/>
</dbReference>
<dbReference type="InterPro" id="IPR027469">
    <property type="entry name" value="Cation_efflux_TMD_sf"/>
</dbReference>
<keyword evidence="12" id="KW-1185">Reference proteome</keyword>
<evidence type="ECO:0000256" key="7">
    <source>
        <dbReference type="ARBA" id="ARBA00023136"/>
    </source>
</evidence>
<evidence type="ECO:0000256" key="4">
    <source>
        <dbReference type="ARBA" id="ARBA00022692"/>
    </source>
</evidence>
<dbReference type="STRING" id="133381.A0A2T9Z7K5"/>
<keyword evidence="5 9" id="KW-1133">Transmembrane helix</keyword>
<organism evidence="11 12">
    <name type="scientific">Smittium megazygosporum</name>
    <dbReference type="NCBI Taxonomy" id="133381"/>
    <lineage>
        <taxon>Eukaryota</taxon>
        <taxon>Fungi</taxon>
        <taxon>Fungi incertae sedis</taxon>
        <taxon>Zoopagomycota</taxon>
        <taxon>Kickxellomycotina</taxon>
        <taxon>Harpellomycetes</taxon>
        <taxon>Harpellales</taxon>
        <taxon>Legeriomycetaceae</taxon>
        <taxon>Smittium</taxon>
    </lineage>
</organism>
<comment type="subcellular location">
    <subcellularLocation>
        <location evidence="1">Membrane</location>
        <topology evidence="1">Multi-pass membrane protein</topology>
    </subcellularLocation>
</comment>
<dbReference type="GO" id="GO:1904257">
    <property type="term" value="P:zinc ion import into Golgi lumen"/>
    <property type="evidence" value="ECO:0007669"/>
    <property type="project" value="TreeGrafter"/>
</dbReference>
<proteinExistence type="inferred from homology"/>
<accession>A0A2T9Z7K5</accession>
<evidence type="ECO:0000313" key="12">
    <source>
        <dbReference type="Proteomes" id="UP000245609"/>
    </source>
</evidence>
<dbReference type="OrthoDB" id="78669at2759"/>
<evidence type="ECO:0000256" key="3">
    <source>
        <dbReference type="ARBA" id="ARBA00022448"/>
    </source>
</evidence>
<dbReference type="GO" id="GO:0005385">
    <property type="term" value="F:zinc ion transmembrane transporter activity"/>
    <property type="evidence" value="ECO:0007669"/>
    <property type="project" value="InterPro"/>
</dbReference>
<evidence type="ECO:0000256" key="2">
    <source>
        <dbReference type="ARBA" id="ARBA00008873"/>
    </source>
</evidence>
<feature type="transmembrane region" description="Helical" evidence="9">
    <location>
        <begin position="177"/>
        <end position="194"/>
    </location>
</feature>
<feature type="region of interest" description="Disordered" evidence="8">
    <location>
        <begin position="76"/>
        <end position="139"/>
    </location>
</feature>
<keyword evidence="4 9" id="KW-0812">Transmembrane</keyword>
<feature type="compositionally biased region" description="Basic and acidic residues" evidence="8">
    <location>
        <begin position="114"/>
        <end position="139"/>
    </location>
</feature>
<dbReference type="Pfam" id="PF01545">
    <property type="entry name" value="Cation_efflux"/>
    <property type="match status" value="2"/>
</dbReference>
<reference evidence="11 12" key="1">
    <citation type="journal article" date="2018" name="MBio">
        <title>Comparative Genomics Reveals the Core Gene Toolbox for the Fungus-Insect Symbiosis.</title>
        <authorList>
            <person name="Wang Y."/>
            <person name="Stata M."/>
            <person name="Wang W."/>
            <person name="Stajich J.E."/>
            <person name="White M.M."/>
            <person name="Moncalvo J.M."/>
        </authorList>
    </citation>
    <scope>NUCLEOTIDE SEQUENCE [LARGE SCALE GENOMIC DNA]</scope>
    <source>
        <strain evidence="11 12">SC-DP-2</strain>
    </source>
</reference>
<dbReference type="InterPro" id="IPR045316">
    <property type="entry name" value="Msc2-like"/>
</dbReference>
<dbReference type="Gene3D" id="1.20.1510.10">
    <property type="entry name" value="Cation efflux protein transmembrane domain"/>
    <property type="match status" value="2"/>
</dbReference>
<feature type="domain" description="Cation efflux protein transmembrane" evidence="10">
    <location>
        <begin position="1"/>
        <end position="65"/>
    </location>
</feature>
<evidence type="ECO:0000256" key="9">
    <source>
        <dbReference type="SAM" id="Phobius"/>
    </source>
</evidence>
<evidence type="ECO:0000259" key="10">
    <source>
        <dbReference type="Pfam" id="PF01545"/>
    </source>
</evidence>
<feature type="transmembrane region" description="Helical" evidence="9">
    <location>
        <begin position="20"/>
        <end position="39"/>
    </location>
</feature>
<gene>
    <name evidence="11" type="ORF">BB560_005091</name>
</gene>
<comment type="caution">
    <text evidence="11">The sequence shown here is derived from an EMBL/GenBank/DDBJ whole genome shotgun (WGS) entry which is preliminary data.</text>
</comment>
<dbReference type="PANTHER" id="PTHR45755:SF4">
    <property type="entry name" value="ZINC TRANSPORTER 7"/>
    <property type="match status" value="1"/>
</dbReference>